<keyword evidence="3" id="KW-1185">Reference proteome</keyword>
<name>A0A4Y2QRF4_ARAVE</name>
<dbReference type="AlphaFoldDB" id="A0A4Y2QRF4"/>
<reference evidence="2 3" key="1">
    <citation type="journal article" date="2019" name="Sci. Rep.">
        <title>Orb-weaving spider Araneus ventricosus genome elucidates the spidroin gene catalogue.</title>
        <authorList>
            <person name="Kono N."/>
            <person name="Nakamura H."/>
            <person name="Ohtoshi R."/>
            <person name="Moran D.A.P."/>
            <person name="Shinohara A."/>
            <person name="Yoshida Y."/>
            <person name="Fujiwara M."/>
            <person name="Mori M."/>
            <person name="Tomita M."/>
            <person name="Arakawa K."/>
        </authorList>
    </citation>
    <scope>NUCLEOTIDE SEQUENCE [LARGE SCALE GENOMIC DNA]</scope>
</reference>
<evidence type="ECO:0000313" key="1">
    <source>
        <dbReference type="EMBL" id="GBN60634.1"/>
    </source>
</evidence>
<dbReference type="EMBL" id="BGPR01014583">
    <property type="protein sequence ID" value="GBN65848.1"/>
    <property type="molecule type" value="Genomic_DNA"/>
</dbReference>
<organism evidence="2 3">
    <name type="scientific">Araneus ventricosus</name>
    <name type="common">Orbweaver spider</name>
    <name type="synonym">Epeira ventricosa</name>
    <dbReference type="NCBI Taxonomy" id="182803"/>
    <lineage>
        <taxon>Eukaryota</taxon>
        <taxon>Metazoa</taxon>
        <taxon>Ecdysozoa</taxon>
        <taxon>Arthropoda</taxon>
        <taxon>Chelicerata</taxon>
        <taxon>Arachnida</taxon>
        <taxon>Araneae</taxon>
        <taxon>Araneomorphae</taxon>
        <taxon>Entelegynae</taxon>
        <taxon>Araneoidea</taxon>
        <taxon>Araneidae</taxon>
        <taxon>Araneus</taxon>
    </lineage>
</organism>
<comment type="caution">
    <text evidence="2">The sequence shown here is derived from an EMBL/GenBank/DDBJ whole genome shotgun (WGS) entry which is preliminary data.</text>
</comment>
<accession>A0A4Y2QRF4</accession>
<proteinExistence type="predicted"/>
<dbReference type="EMBL" id="BGPR01013434">
    <property type="protein sequence ID" value="GBN60634.1"/>
    <property type="molecule type" value="Genomic_DNA"/>
</dbReference>
<sequence length="187" mass="21875">MLIYSTRVKISQSLDGKKSLNVINQFYETEELHASRDLQFPDPCFKQRKSWLQPTFEEIMIKIIFNYKNSKELNAAYQENNNELLLFSDVPTEEEKLKCATCPGDKRLPTGQGNHVPLMCLKTKTPPPQPLRKIKSGDSWEGLRKGTQNWRRNRTESSVRLQRRDWERIGISDCCLFADWFTPTTIF</sequence>
<evidence type="ECO:0000313" key="2">
    <source>
        <dbReference type="EMBL" id="GBN65848.1"/>
    </source>
</evidence>
<protein>
    <submittedName>
        <fullName evidence="2">Uncharacterized protein</fullName>
    </submittedName>
</protein>
<dbReference type="Proteomes" id="UP000499080">
    <property type="component" value="Unassembled WGS sequence"/>
</dbReference>
<gene>
    <name evidence="2" type="ORF">AVEN_168509_1</name>
    <name evidence="1" type="ORF">AVEN_49785_1</name>
</gene>
<evidence type="ECO:0000313" key="3">
    <source>
        <dbReference type="Proteomes" id="UP000499080"/>
    </source>
</evidence>